<feature type="compositionally biased region" description="Polar residues" evidence="1">
    <location>
        <begin position="37"/>
        <end position="53"/>
    </location>
</feature>
<comment type="caution">
    <text evidence="2">The sequence shown here is derived from an EMBL/GenBank/DDBJ whole genome shotgun (WGS) entry which is preliminary data.</text>
</comment>
<protein>
    <submittedName>
        <fullName evidence="2">Uncharacterized protein</fullName>
    </submittedName>
</protein>
<sequence length="485" mass="53164">MTLPTHSSSPHMANTQTTPLMSSPSPLPDTPLDELRSQSSTVSSYDPLSSRHNMSPSSSIPPAIMTSSEDVQYPSSRPRAATITTHTSPASSRTRLVSTGNHSQPLCSDNFPQTLNPKDVTAWRASTLSPLSTSCTLGPTVSHHHTNTRPNHDMTICIADINFTSRDASATSTHSFHSASCDGGQSIITDTMTPEVITEASLQTSNTKCCPDSPSTTKVEQKETVFFAQPVSGESDVIATRSSTYSSHTCSSVLTNSDTNSEGLIKQVLLSSSCKEHLNMSTLNKTSSNETLYSNPLLDDISISNQSNLTKCKEERHGDESKILLTEQQDKKIPVREFIEPDSNEETLRLINHTSPVIPNGNVCNFPAMPVDDKCKPLHDEEPSSCNAPTLPCLEPTTEENKLGNCQEKADDRTSEQSCVSKEFGKYLPQILRRREGGLRSKCSKKKRNWWTELMRQKSYHGISFELKSSKHMKRAQSISGALDS</sequence>
<reference evidence="2 3" key="1">
    <citation type="journal article" date="2024" name="BMC Genomics">
        <title>Genome assembly of redclaw crayfish (Cherax quadricarinatus) provides insights into its immune adaptation and hypoxia tolerance.</title>
        <authorList>
            <person name="Liu Z."/>
            <person name="Zheng J."/>
            <person name="Li H."/>
            <person name="Fang K."/>
            <person name="Wang S."/>
            <person name="He J."/>
            <person name="Zhou D."/>
            <person name="Weng S."/>
            <person name="Chi M."/>
            <person name="Gu Z."/>
            <person name="He J."/>
            <person name="Li F."/>
            <person name="Wang M."/>
        </authorList>
    </citation>
    <scope>NUCLEOTIDE SEQUENCE [LARGE SCALE GENOMIC DNA]</scope>
    <source>
        <strain evidence="2">ZL_2023a</strain>
    </source>
</reference>
<gene>
    <name evidence="2" type="ORF">OTU49_014729</name>
</gene>
<dbReference type="EMBL" id="JARKIK010000006">
    <property type="protein sequence ID" value="KAK8751416.1"/>
    <property type="molecule type" value="Genomic_DNA"/>
</dbReference>
<feature type="compositionally biased region" description="Polar residues" evidence="1">
    <location>
        <begin position="82"/>
        <end position="113"/>
    </location>
</feature>
<feature type="region of interest" description="Disordered" evidence="1">
    <location>
        <begin position="1"/>
        <end position="113"/>
    </location>
</feature>
<evidence type="ECO:0000313" key="2">
    <source>
        <dbReference type="EMBL" id="KAK8751416.1"/>
    </source>
</evidence>
<dbReference type="Proteomes" id="UP001445076">
    <property type="component" value="Unassembled WGS sequence"/>
</dbReference>
<feature type="compositionally biased region" description="Polar residues" evidence="1">
    <location>
        <begin position="1"/>
        <end position="16"/>
    </location>
</feature>
<feature type="compositionally biased region" description="Low complexity" evidence="1">
    <location>
        <begin position="54"/>
        <end position="68"/>
    </location>
</feature>
<keyword evidence="3" id="KW-1185">Reference proteome</keyword>
<proteinExistence type="predicted"/>
<evidence type="ECO:0000256" key="1">
    <source>
        <dbReference type="SAM" id="MobiDB-lite"/>
    </source>
</evidence>
<evidence type="ECO:0000313" key="3">
    <source>
        <dbReference type="Proteomes" id="UP001445076"/>
    </source>
</evidence>
<accession>A0AAW0YIW4</accession>
<name>A0AAW0YIW4_CHEQU</name>
<organism evidence="2 3">
    <name type="scientific">Cherax quadricarinatus</name>
    <name type="common">Australian red claw crayfish</name>
    <dbReference type="NCBI Taxonomy" id="27406"/>
    <lineage>
        <taxon>Eukaryota</taxon>
        <taxon>Metazoa</taxon>
        <taxon>Ecdysozoa</taxon>
        <taxon>Arthropoda</taxon>
        <taxon>Crustacea</taxon>
        <taxon>Multicrustacea</taxon>
        <taxon>Malacostraca</taxon>
        <taxon>Eumalacostraca</taxon>
        <taxon>Eucarida</taxon>
        <taxon>Decapoda</taxon>
        <taxon>Pleocyemata</taxon>
        <taxon>Astacidea</taxon>
        <taxon>Parastacoidea</taxon>
        <taxon>Parastacidae</taxon>
        <taxon>Cherax</taxon>
    </lineage>
</organism>
<dbReference type="AlphaFoldDB" id="A0AAW0YIW4"/>